<sequence length="110" mass="12457">MSSEGTERTAVVLSAIDKVSIAFDLKEEDASLSTDTLLTLMREALVQRIVALLNTNPERLMAILYRIDVSEEQVNEIFSTAMPPDVPDLLADLIIERQLRKAETRRYYKS</sequence>
<evidence type="ECO:0000313" key="1">
    <source>
        <dbReference type="EMBL" id="OJX56835.1"/>
    </source>
</evidence>
<reference evidence="1 2" key="1">
    <citation type="submission" date="2016-09" db="EMBL/GenBank/DDBJ databases">
        <title>Genome-resolved meta-omics ties microbial dynamics to process performance in biotechnology for thiocyanate degradation.</title>
        <authorList>
            <person name="Kantor R.S."/>
            <person name="Huddy R.J."/>
            <person name="Iyer R."/>
            <person name="Thomas B.C."/>
            <person name="Brown C.T."/>
            <person name="Anantharaman K."/>
            <person name="Tringe S."/>
            <person name="Hettich R.L."/>
            <person name="Harrison S.T."/>
            <person name="Banfield J.F."/>
        </authorList>
    </citation>
    <scope>NUCLEOTIDE SEQUENCE [LARGE SCALE GENOMIC DNA]</scope>
    <source>
        <strain evidence="1">59-99</strain>
    </source>
</reference>
<proteinExistence type="predicted"/>
<accession>A0A1M3KWT2</accession>
<organism evidence="1 2">
    <name type="scientific">Candidatus Kapaibacterium thiocyanatum</name>
    <dbReference type="NCBI Taxonomy" id="1895771"/>
    <lineage>
        <taxon>Bacteria</taxon>
        <taxon>Pseudomonadati</taxon>
        <taxon>Candidatus Kapaibacteriota</taxon>
        <taxon>Candidatus Kapaibacteriia</taxon>
        <taxon>Candidatus Kapaibacteriales</taxon>
        <taxon>Candidatus Kapaibacteriaceae</taxon>
        <taxon>Candidatus Kapaibacterium</taxon>
    </lineage>
</organism>
<gene>
    <name evidence="1" type="ORF">BGO89_09915</name>
</gene>
<protein>
    <submittedName>
        <fullName evidence="1">Uncharacterized protein</fullName>
    </submittedName>
</protein>
<evidence type="ECO:0000313" key="2">
    <source>
        <dbReference type="Proteomes" id="UP000184233"/>
    </source>
</evidence>
<comment type="caution">
    <text evidence="1">The sequence shown here is derived from an EMBL/GenBank/DDBJ whole genome shotgun (WGS) entry which is preliminary data.</text>
</comment>
<name>A0A1M3KWT2_9BACT</name>
<dbReference type="EMBL" id="MKVH01000024">
    <property type="protein sequence ID" value="OJX56835.1"/>
    <property type="molecule type" value="Genomic_DNA"/>
</dbReference>
<dbReference type="AlphaFoldDB" id="A0A1M3KWT2"/>
<dbReference type="Proteomes" id="UP000184233">
    <property type="component" value="Unassembled WGS sequence"/>
</dbReference>
<dbReference type="STRING" id="1895771.BGO89_09915"/>